<dbReference type="Gene3D" id="1.25.40.430">
    <property type="match status" value="1"/>
</dbReference>
<evidence type="ECO:0000259" key="5">
    <source>
        <dbReference type="PROSITE" id="PS50011"/>
    </source>
</evidence>
<feature type="domain" description="BUB1 N-terminal" evidence="6">
    <location>
        <begin position="534"/>
        <end position="696"/>
    </location>
</feature>
<dbReference type="EMBL" id="OZ019896">
    <property type="protein sequence ID" value="CAK9224169.1"/>
    <property type="molecule type" value="Genomic_DNA"/>
</dbReference>
<dbReference type="Proteomes" id="UP001497512">
    <property type="component" value="Chromosome 4"/>
</dbReference>
<dbReference type="PROSITE" id="PS50011">
    <property type="entry name" value="PROTEIN_KINASE_DOM"/>
    <property type="match status" value="1"/>
</dbReference>
<dbReference type="Gene3D" id="1.10.510.10">
    <property type="entry name" value="Transferase(Phosphotransferase) domain 1"/>
    <property type="match status" value="1"/>
</dbReference>
<dbReference type="Pfam" id="PF24818">
    <property type="entry name" value="PH_TRF2_HOY1"/>
    <property type="match status" value="1"/>
</dbReference>
<dbReference type="PANTHER" id="PTHR14030">
    <property type="entry name" value="MITOTIC CHECKPOINT SERINE/THREONINE-PROTEIN KINASE BUB1"/>
    <property type="match status" value="1"/>
</dbReference>
<dbReference type="InterPro" id="IPR011009">
    <property type="entry name" value="Kinase-like_dom_sf"/>
</dbReference>
<dbReference type="SUPFAM" id="SSF56112">
    <property type="entry name" value="Protein kinase-like (PK-like)"/>
    <property type="match status" value="1"/>
</dbReference>
<accession>A0ABP0UL10</accession>
<dbReference type="PROSITE" id="PS51489">
    <property type="entry name" value="BUB1_N"/>
    <property type="match status" value="1"/>
</dbReference>
<dbReference type="PANTHER" id="PTHR14030:SF4">
    <property type="entry name" value="BUB1 KINASE, ISOFORM A-RELATED"/>
    <property type="match status" value="1"/>
</dbReference>
<dbReference type="Pfam" id="PF08311">
    <property type="entry name" value="Mad3_BUB1_I"/>
    <property type="match status" value="1"/>
</dbReference>
<evidence type="ECO:0000256" key="4">
    <source>
        <dbReference type="ARBA" id="ARBA00023328"/>
    </source>
</evidence>
<dbReference type="InterPro" id="IPR057939">
    <property type="entry name" value="TRF2_HOY1_PH"/>
</dbReference>
<reference evidence="7" key="1">
    <citation type="submission" date="2024-02" db="EMBL/GenBank/DDBJ databases">
        <authorList>
            <consortium name="ELIXIR-Norway"/>
            <consortium name="Elixir Norway"/>
        </authorList>
    </citation>
    <scope>NUCLEOTIDE SEQUENCE</scope>
</reference>
<feature type="domain" description="Protein kinase" evidence="5">
    <location>
        <begin position="754"/>
        <end position="1059"/>
    </location>
</feature>
<evidence type="ECO:0000256" key="3">
    <source>
        <dbReference type="ARBA" id="ARBA00022838"/>
    </source>
</evidence>
<proteinExistence type="predicted"/>
<dbReference type="SMART" id="SM00220">
    <property type="entry name" value="S_TKc"/>
    <property type="match status" value="1"/>
</dbReference>
<comment type="subcellular location">
    <subcellularLocation>
        <location evidence="1">Chromosome</location>
        <location evidence="1">Centromere</location>
        <location evidence="1">Kinetochore</location>
    </subcellularLocation>
</comment>
<name>A0ABP0UL10_9BRYO</name>
<keyword evidence="2" id="KW-0158">Chromosome</keyword>
<dbReference type="SMART" id="SM00777">
    <property type="entry name" value="Mad3_BUB1_I"/>
    <property type="match status" value="1"/>
</dbReference>
<gene>
    <name evidence="7" type="ORF">CSSPTR1EN2_LOCUS17197</name>
</gene>
<dbReference type="InterPro" id="IPR013212">
    <property type="entry name" value="Mad3/Bub1_I"/>
</dbReference>
<protein>
    <recommendedName>
        <fullName evidence="9">Mitotic checkpoint serine/threonine-protein kinase BUB1</fullName>
    </recommendedName>
</protein>
<dbReference type="Pfam" id="PF00069">
    <property type="entry name" value="Pkinase"/>
    <property type="match status" value="1"/>
</dbReference>
<keyword evidence="4" id="KW-0137">Centromere</keyword>
<evidence type="ECO:0000259" key="6">
    <source>
        <dbReference type="PROSITE" id="PS51489"/>
    </source>
</evidence>
<keyword evidence="3" id="KW-0995">Kinetochore</keyword>
<sequence>MVAYEVPATQTKYSSAAGATVTYSQGASAVVSCAVRPVQNWRRHGGGGGVVGNPFSARPSSMQQVLQVPPTLVAPKPEPELYGNVGDDEGAESEYYLHSRKRSKLHDSLPAATIQHSLARKMTRMLPPMPISVPSAPPCHPLEEPSPLGLTLKKTPSLLDLITLQLAHSRSESDPPSCESSDQGLCKSGRVEKCSAPGGSAAQDKLKASNFPASTLKIGTWECVSRYEGDLVAKCYYAKRKLVWEVLDSGLKSKIEIQWSDISAMKATCPDSLPGSLEIEVSRPPLFFKETNPQPRKHTLWQATSDFTGGQATTFKRHSLQFPEGVLNKHYEKLVQCDPHLKALLEGTAVSGSIPLCGHSDSIFEEQSALHLSSPLTHALEGLNYQPQPPSCPYSPLQGRCRRTGVIPKTEADSMDMHMSDISSPSSVAEIRHSEGGISECDNSDSEDYDTKKEFTSSILFGTVNPAYSSAMSYDEHELKPSLNDLSGSNNVTASNRIILDEIAQMLLGDSSVTFSNEQAILLAARMSSMQAALARDFQTGQGSHPQTEGFVSDVHYGYCNINSGQDSEDLQPWLQACAQTFETDERYVSDIRYLRVWVQYADCCPEPADILSGLEGKIGQEHALFYEAYGTCLELRRNFTKAKQIFELGVSRQAQPIGRLKNMYESFLHRMNLRHERTQRETMDTKNESNLEKDSVYPWEEALVLKLLKDLNPPLTEYEGYLPSSKKYTGTVSLSILKSGVRNKTLKLGSSTYHLKRCTGKGAFAQVYEADVEDGYGRDDCRVVLKVQKPACPWEFYIYKQLDIQIPSEERCFYGFAHKIHVYSDCSFMMCDYCQYGTLQELVNAYLALGQRMDEVICMYYTIEMLDMLEVLHRVGLIHGDIKPDNLLIRSDSEDWEEWPPDRPGRWKHQGLCLIDWGRSIDTALFPEGMKFIGDSNTVAFRCIEMLEKRPWTFQVDTYGLCGVVHCLLHGSYMEIQKSCGSDSRPIYSPKAPYKRYWNVELWQNLFQTLLNVGSCANNPSLGILRKNFENHLMSTSGLVKKLRQLLLKQSIMLHSRR</sequence>
<evidence type="ECO:0000256" key="2">
    <source>
        <dbReference type="ARBA" id="ARBA00022454"/>
    </source>
</evidence>
<organism evidence="7 8">
    <name type="scientific">Sphagnum troendelagicum</name>
    <dbReference type="NCBI Taxonomy" id="128251"/>
    <lineage>
        <taxon>Eukaryota</taxon>
        <taxon>Viridiplantae</taxon>
        <taxon>Streptophyta</taxon>
        <taxon>Embryophyta</taxon>
        <taxon>Bryophyta</taxon>
        <taxon>Sphagnophytina</taxon>
        <taxon>Sphagnopsida</taxon>
        <taxon>Sphagnales</taxon>
        <taxon>Sphagnaceae</taxon>
        <taxon>Sphagnum</taxon>
    </lineage>
</organism>
<dbReference type="InterPro" id="IPR008271">
    <property type="entry name" value="Ser/Thr_kinase_AS"/>
</dbReference>
<evidence type="ECO:0000313" key="7">
    <source>
        <dbReference type="EMBL" id="CAK9224169.1"/>
    </source>
</evidence>
<evidence type="ECO:0000256" key="1">
    <source>
        <dbReference type="ARBA" id="ARBA00004629"/>
    </source>
</evidence>
<keyword evidence="8" id="KW-1185">Reference proteome</keyword>
<dbReference type="InterPro" id="IPR000719">
    <property type="entry name" value="Prot_kinase_dom"/>
</dbReference>
<evidence type="ECO:0000313" key="8">
    <source>
        <dbReference type="Proteomes" id="UP001497512"/>
    </source>
</evidence>
<dbReference type="InterPro" id="IPR015661">
    <property type="entry name" value="Bub1/Mad3"/>
</dbReference>
<dbReference type="PROSITE" id="PS00108">
    <property type="entry name" value="PROTEIN_KINASE_ST"/>
    <property type="match status" value="1"/>
</dbReference>
<evidence type="ECO:0008006" key="9">
    <source>
        <dbReference type="Google" id="ProtNLM"/>
    </source>
</evidence>